<feature type="domain" description="T6SS Phospholipase effector Tle1-like catalytic" evidence="1">
    <location>
        <begin position="2"/>
        <end position="290"/>
    </location>
</feature>
<dbReference type="RefSeq" id="WP_183489946.1">
    <property type="nucleotide sequence ID" value="NZ_JACIDZ010000015.1"/>
</dbReference>
<evidence type="ECO:0000259" key="1">
    <source>
        <dbReference type="Pfam" id="PF09994"/>
    </source>
</evidence>
<sequence>MKRIVICCDGTWNRLSAPQLTNVVKFSELVAPRDAEGTLQIVYYDEGVGTGHATARWLDTILGGMFGIGLMANVMEAYRFLVFNYELGDEIYILGFSRGAYTARSLGGMIRNCGIIRRQSAHKIADAEKLYRSRDPDAHPDRWQSLEFREKYAPQMYLNDEEFVWRKKRSPQITRETCQKLKIRFIGVWDTVGALGVPNHLWIAKWFNGDKQFHDPRLSSTVERAAHAVAIDERRKTFPPRLWSNIDDLNGTEGESFYQQVWFPGDHGSVGGGGERTGLSDNALAWMADQSKRAGLAFLEAPLSAIRSGADYRTALKNTDRVGFFGRIFQILPKADRTGPDRIVWLSNFAKQRVLESPENLPEKRDYRPGALRPLIEFIMRENSDV</sequence>
<dbReference type="PANTHER" id="PTHR33840:SF1">
    <property type="entry name" value="TLE1 PHOSPHOLIPASE DOMAIN-CONTAINING PROTEIN"/>
    <property type="match status" value="1"/>
</dbReference>
<evidence type="ECO:0000313" key="3">
    <source>
        <dbReference type="Proteomes" id="UP000530571"/>
    </source>
</evidence>
<organism evidence="2 3">
    <name type="scientific">Martelella radicis</name>
    <dbReference type="NCBI Taxonomy" id="1397476"/>
    <lineage>
        <taxon>Bacteria</taxon>
        <taxon>Pseudomonadati</taxon>
        <taxon>Pseudomonadota</taxon>
        <taxon>Alphaproteobacteria</taxon>
        <taxon>Hyphomicrobiales</taxon>
        <taxon>Aurantimonadaceae</taxon>
        <taxon>Martelella</taxon>
    </lineage>
</organism>
<evidence type="ECO:0000313" key="2">
    <source>
        <dbReference type="EMBL" id="MBB4123973.1"/>
    </source>
</evidence>
<reference evidence="2 3" key="1">
    <citation type="submission" date="2020-08" db="EMBL/GenBank/DDBJ databases">
        <title>Genomic Encyclopedia of Type Strains, Phase IV (KMG-IV): sequencing the most valuable type-strain genomes for metagenomic binning, comparative biology and taxonomic classification.</title>
        <authorList>
            <person name="Goeker M."/>
        </authorList>
    </citation>
    <scope>NUCLEOTIDE SEQUENCE [LARGE SCALE GENOMIC DNA]</scope>
    <source>
        <strain evidence="2 3">DSM 28101</strain>
    </source>
</reference>
<accession>A0A7W6KMF9</accession>
<dbReference type="InterPro" id="IPR018712">
    <property type="entry name" value="Tle1-like_cat"/>
</dbReference>
<dbReference type="EMBL" id="JACIDZ010000015">
    <property type="protein sequence ID" value="MBB4123973.1"/>
    <property type="molecule type" value="Genomic_DNA"/>
</dbReference>
<gene>
    <name evidence="2" type="ORF">GGR30_003922</name>
</gene>
<proteinExistence type="predicted"/>
<dbReference type="Proteomes" id="UP000530571">
    <property type="component" value="Unassembled WGS sequence"/>
</dbReference>
<dbReference type="PANTHER" id="PTHR33840">
    <property type="match status" value="1"/>
</dbReference>
<protein>
    <submittedName>
        <fullName evidence="2">Uncharacterized protein (DUF2235 family)</fullName>
    </submittedName>
</protein>
<name>A0A7W6KMF9_9HYPH</name>
<comment type="caution">
    <text evidence="2">The sequence shown here is derived from an EMBL/GenBank/DDBJ whole genome shotgun (WGS) entry which is preliminary data.</text>
</comment>
<keyword evidence="3" id="KW-1185">Reference proteome</keyword>
<dbReference type="Pfam" id="PF09994">
    <property type="entry name" value="T6SS_Tle1-like_cat"/>
    <property type="match status" value="1"/>
</dbReference>
<dbReference type="AlphaFoldDB" id="A0A7W6KMF9"/>